<dbReference type="GO" id="GO:0016020">
    <property type="term" value="C:membrane"/>
    <property type="evidence" value="ECO:0007669"/>
    <property type="project" value="InterPro"/>
</dbReference>
<sequence length="570" mass="63252">MFNRITTSIVFLLCSGFLGAQSLPPYNPVTAERLLNPEESNWLMYRGSYDSHGFSTLEQINRDNVKGLVPVWSFSTGLREGHQAPPIVNDGYMYVSTPQNHILAINARTGDLIWRYIRYLPDDLQQFHPTNRGVALFEDRVYLATVDAYLVSLDALTGEVIWEVAVEDYYNGYYMTMAPLVADGKVMVGVSGGELGIRGFVAAYDAMSGEQAWKTFTIPAPGEPGSESWPGDTWKTGGVPVWLTGSFDPELNLAYWGTGNGGPWMGDTRPGDNLYSSSVIALDVTTGELKNHHQYHWNDSWDWDEVSAPLLIDFERDGNTVNGMVHPGRNGYLWFLEREADAINFVDANPYVYQDVFTSIDAVTGRPEYDMSKKPGTGYEASFCPSLWGGKDWPPAAFNPESRLLFIPANDNVCSTMVGEEIQYSPGRSYIGRGTSENGGFFVRPGTNHVGELQAWNVDTGERVWTTTFESQNWGPVLATAGDLIFMGGTNDRYFCAFDADTGEILWQQRTNSGITGVPVTYTLDGKQYVAVQSGWGVDAQREQNLLNMAKGEQHYVPQGGVIWVFALPD</sequence>
<dbReference type="AlphaFoldDB" id="A0A2A5B705"/>
<accession>A0A2A5B705</accession>
<keyword evidence="4" id="KW-0560">Oxidoreductase</keyword>
<feature type="binding site" evidence="7">
    <location>
        <position position="302"/>
    </location>
    <ligand>
        <name>Ca(2+)</name>
        <dbReference type="ChEBI" id="CHEBI:29108"/>
    </ligand>
</feature>
<feature type="binding site" evidence="7">
    <location>
        <position position="194"/>
    </location>
    <ligand>
        <name>Ca(2+)</name>
        <dbReference type="ChEBI" id="CHEBI:29108"/>
    </ligand>
</feature>
<evidence type="ECO:0000256" key="2">
    <source>
        <dbReference type="ARBA" id="ARBA00022723"/>
    </source>
</evidence>
<feature type="signal peptide" evidence="8">
    <location>
        <begin position="1"/>
        <end position="20"/>
    </location>
</feature>
<keyword evidence="7" id="KW-0106">Calcium</keyword>
<keyword evidence="8" id="KW-0732">Signal</keyword>
<reference evidence="11" key="1">
    <citation type="submission" date="2017-08" db="EMBL/GenBank/DDBJ databases">
        <title>A dynamic microbial community with high functional redundancy inhabits the cold, oxic subseafloor aquifer.</title>
        <authorList>
            <person name="Tully B.J."/>
            <person name="Wheat C.G."/>
            <person name="Glazer B.T."/>
            <person name="Huber J.A."/>
        </authorList>
    </citation>
    <scope>NUCLEOTIDE SEQUENCE [LARGE SCALE GENOMIC DNA]</scope>
</reference>
<evidence type="ECO:0000256" key="8">
    <source>
        <dbReference type="SAM" id="SignalP"/>
    </source>
</evidence>
<evidence type="ECO:0000256" key="5">
    <source>
        <dbReference type="PIRSR" id="PIRSR617512-1"/>
    </source>
</evidence>
<dbReference type="PANTHER" id="PTHR32303">
    <property type="entry name" value="QUINOPROTEIN ALCOHOL DEHYDROGENASE (CYTOCHROME C)"/>
    <property type="match status" value="1"/>
</dbReference>
<proteinExistence type="inferred from homology"/>
<comment type="cofactor">
    <cofactor evidence="6">
        <name>pyrroloquinoline quinone</name>
        <dbReference type="ChEBI" id="CHEBI:58442"/>
    </cofactor>
    <text evidence="6">Binds 1 PQQ group per subunit.</text>
</comment>
<gene>
    <name evidence="10" type="ORF">COA96_03470</name>
</gene>
<dbReference type="PANTHER" id="PTHR32303:SF20">
    <property type="entry name" value="QUINOPROTEIN ETHANOL DEHYDROGENASE"/>
    <property type="match status" value="1"/>
</dbReference>
<feature type="domain" description="Pyrrolo-quinoline quinone repeat" evidence="9">
    <location>
        <begin position="42"/>
        <end position="339"/>
    </location>
</feature>
<keyword evidence="2 7" id="KW-0479">Metal-binding</keyword>
<evidence type="ECO:0000313" key="10">
    <source>
        <dbReference type="EMBL" id="PCJ27255.1"/>
    </source>
</evidence>
<evidence type="ECO:0000259" key="9">
    <source>
        <dbReference type="Pfam" id="PF01011"/>
    </source>
</evidence>
<evidence type="ECO:0000256" key="7">
    <source>
        <dbReference type="PIRSR" id="PIRSR617512-3"/>
    </source>
</evidence>
<dbReference type="InterPro" id="IPR002372">
    <property type="entry name" value="PQQ_rpt_dom"/>
</dbReference>
<dbReference type="Pfam" id="PF01011">
    <property type="entry name" value="PQQ"/>
    <property type="match status" value="2"/>
</dbReference>
<evidence type="ECO:0000256" key="4">
    <source>
        <dbReference type="ARBA" id="ARBA00023002"/>
    </source>
</evidence>
<feature type="binding site" evidence="7">
    <location>
        <position position="260"/>
    </location>
    <ligand>
        <name>Ca(2+)</name>
        <dbReference type="ChEBI" id="CHEBI:29108"/>
    </ligand>
</feature>
<dbReference type="SMART" id="SM00564">
    <property type="entry name" value="PQQ"/>
    <property type="match status" value="5"/>
</dbReference>
<dbReference type="Proteomes" id="UP000218327">
    <property type="component" value="Unassembled WGS sequence"/>
</dbReference>
<dbReference type="InterPro" id="IPR017512">
    <property type="entry name" value="PQQ_MeOH/EtOH_DH"/>
</dbReference>
<dbReference type="GO" id="GO:0016614">
    <property type="term" value="F:oxidoreductase activity, acting on CH-OH group of donors"/>
    <property type="evidence" value="ECO:0007669"/>
    <property type="project" value="InterPro"/>
</dbReference>
<dbReference type="Gene3D" id="2.140.10.10">
    <property type="entry name" value="Quinoprotein alcohol dehydrogenase-like superfamily"/>
    <property type="match status" value="1"/>
</dbReference>
<feature type="chain" id="PRO_5013150643" evidence="8">
    <location>
        <begin position="21"/>
        <end position="570"/>
    </location>
</feature>
<feature type="binding site" evidence="6">
    <location>
        <position position="132"/>
    </location>
    <ligand>
        <name>pyrroloquinoline quinone</name>
        <dbReference type="ChEBI" id="CHEBI:58442"/>
    </ligand>
</feature>
<feature type="binding site" evidence="6">
    <location>
        <position position="176"/>
    </location>
    <ligand>
        <name>pyrroloquinoline quinone</name>
        <dbReference type="ChEBI" id="CHEBI:58442"/>
    </ligand>
</feature>
<evidence type="ECO:0000256" key="3">
    <source>
        <dbReference type="ARBA" id="ARBA00022891"/>
    </source>
</evidence>
<comment type="caution">
    <text evidence="10">The sequence shown here is derived from an EMBL/GenBank/DDBJ whole genome shotgun (WGS) entry which is preliminary data.</text>
</comment>
<dbReference type="GO" id="GO:0005509">
    <property type="term" value="F:calcium ion binding"/>
    <property type="evidence" value="ECO:0007669"/>
    <property type="project" value="InterPro"/>
</dbReference>
<protein>
    <submittedName>
        <fullName evidence="10">PQQ-dependent dehydrogenase, methanol/ethanol family</fullName>
    </submittedName>
</protein>
<dbReference type="InterPro" id="IPR018391">
    <property type="entry name" value="PQQ_b-propeller_rpt"/>
</dbReference>
<evidence type="ECO:0000313" key="11">
    <source>
        <dbReference type="Proteomes" id="UP000218327"/>
    </source>
</evidence>
<evidence type="ECO:0000256" key="1">
    <source>
        <dbReference type="ARBA" id="ARBA00008156"/>
    </source>
</evidence>
<keyword evidence="3 6" id="KW-0634">PQQ</keyword>
<comment type="similarity">
    <text evidence="1">Belongs to the bacterial PQQ dehydrogenase family.</text>
</comment>
<evidence type="ECO:0000256" key="6">
    <source>
        <dbReference type="PIRSR" id="PIRSR617512-2"/>
    </source>
</evidence>
<name>A0A2A5B705_9GAMM</name>
<dbReference type="SUPFAM" id="SSF50998">
    <property type="entry name" value="Quinoprotein alcohol dehydrogenase-like"/>
    <property type="match status" value="1"/>
</dbReference>
<dbReference type="NCBIfam" id="TIGR03075">
    <property type="entry name" value="PQQ_enz_alc_DH"/>
    <property type="match status" value="1"/>
</dbReference>
<comment type="cofactor">
    <cofactor evidence="7">
        <name>Ca(2+)</name>
        <dbReference type="ChEBI" id="CHEBI:29108"/>
    </cofactor>
    <text evidence="7">Binds 1 Ca(2+) ion per subunit.</text>
</comment>
<dbReference type="InterPro" id="IPR011047">
    <property type="entry name" value="Quinoprotein_ADH-like_sf"/>
</dbReference>
<organism evidence="10 11">
    <name type="scientific">SAR86 cluster bacterium</name>
    <dbReference type="NCBI Taxonomy" id="2030880"/>
    <lineage>
        <taxon>Bacteria</taxon>
        <taxon>Pseudomonadati</taxon>
        <taxon>Pseudomonadota</taxon>
        <taxon>Gammaproteobacteria</taxon>
        <taxon>SAR86 cluster</taxon>
    </lineage>
</organism>
<feature type="active site" description="Proton acceptor" evidence="5">
    <location>
        <position position="302"/>
    </location>
</feature>
<feature type="domain" description="Pyrrolo-quinoline quinone repeat" evidence="9">
    <location>
        <begin position="461"/>
        <end position="530"/>
    </location>
</feature>
<dbReference type="EMBL" id="NVVJ01000007">
    <property type="protein sequence ID" value="PCJ27255.1"/>
    <property type="molecule type" value="Genomic_DNA"/>
</dbReference>